<evidence type="ECO:0000313" key="2">
    <source>
        <dbReference type="Proteomes" id="UP000008281"/>
    </source>
</evidence>
<organism evidence="2">
    <name type="scientific">Caenorhabditis remanei</name>
    <name type="common">Caenorhabditis vulgaris</name>
    <dbReference type="NCBI Taxonomy" id="31234"/>
    <lineage>
        <taxon>Eukaryota</taxon>
        <taxon>Metazoa</taxon>
        <taxon>Ecdysozoa</taxon>
        <taxon>Nematoda</taxon>
        <taxon>Chromadorea</taxon>
        <taxon>Rhabditida</taxon>
        <taxon>Rhabditina</taxon>
        <taxon>Rhabditomorpha</taxon>
        <taxon>Rhabditoidea</taxon>
        <taxon>Rhabditidae</taxon>
        <taxon>Peloderinae</taxon>
        <taxon>Caenorhabditis</taxon>
    </lineage>
</organism>
<dbReference type="EMBL" id="DS268559">
    <property type="protein sequence ID" value="EFO89968.1"/>
    <property type="molecule type" value="Genomic_DNA"/>
</dbReference>
<dbReference type="PANTHER" id="PTHR22943:SF94">
    <property type="entry name" value="SERPENTINE RECEPTOR, CLASS T-RELATED"/>
    <property type="match status" value="1"/>
</dbReference>
<evidence type="ECO:0000313" key="1">
    <source>
        <dbReference type="EMBL" id="EFO89968.1"/>
    </source>
</evidence>
<gene>
    <name evidence="1" type="ORF">CRE_22084</name>
</gene>
<dbReference type="GO" id="GO:0005886">
    <property type="term" value="C:plasma membrane"/>
    <property type="evidence" value="ECO:0007669"/>
    <property type="project" value="TreeGrafter"/>
</dbReference>
<sequence length="325" mass="38015">MDHKMLIRVFTHFPVVINWIAFFLALLMNYFLAYCIRSSETKHFGNYEKMMYANMANLLFFSTLHTYLHPIISIERNVLYVFTRLDYFQLPKLSIRILMALYGMSYCMSLVLCAVTFIYRFDRVCHSTLQYFQTRKQMLLWLFVVFFLGLYWGFCIFHFAQATPYVDRIIEKPLEEDFGVAFVNTTYVAAVYEIQNLETGLTEWNQSGLVMGISFGTIIVGSMVTIFFCVGRVWMKVNTFVHSQIFDKVQKELFKAQCLQALIPVAVIFIPILSFLALPMLNIHGYTGLSFVSVFIGLYPVIDPIALMYTITEYRELIFELFTCR</sequence>
<dbReference type="HOGENOM" id="CLU_036335_2_2_1"/>
<accession>E3N8V2</accession>
<dbReference type="InterPro" id="IPR019428">
    <property type="entry name" value="7TM_GPCR_serpentine_rcpt_Str"/>
</dbReference>
<dbReference type="STRING" id="31234.E3N8V2"/>
<dbReference type="OMA" id="FRYDRVC"/>
<dbReference type="eggNOG" id="ENOG502THMC">
    <property type="taxonomic scope" value="Eukaryota"/>
</dbReference>
<dbReference type="SUPFAM" id="SSF81321">
    <property type="entry name" value="Family A G protein-coupled receptor-like"/>
    <property type="match status" value="1"/>
</dbReference>
<dbReference type="Pfam" id="PF10326">
    <property type="entry name" value="7TM_GPCR_Str"/>
    <property type="match status" value="1"/>
</dbReference>
<dbReference type="Proteomes" id="UP000008281">
    <property type="component" value="Unassembled WGS sequence"/>
</dbReference>
<dbReference type="GO" id="GO:0042048">
    <property type="term" value="P:olfactory behavior"/>
    <property type="evidence" value="ECO:0007669"/>
    <property type="project" value="TreeGrafter"/>
</dbReference>
<dbReference type="PANTHER" id="PTHR22943">
    <property type="entry name" value="7-TRANSMEMBRANE DOMAIN RECEPTOR C.ELEGANS"/>
    <property type="match status" value="1"/>
</dbReference>
<proteinExistence type="predicted"/>
<protein>
    <submittedName>
        <fullName evidence="1">Uncharacterized protein</fullName>
    </submittedName>
</protein>
<reference evidence="1" key="1">
    <citation type="submission" date="2007-07" db="EMBL/GenBank/DDBJ databases">
        <title>PCAP assembly of the Caenorhabditis remanei genome.</title>
        <authorList>
            <consortium name="The Caenorhabditis remanei Sequencing Consortium"/>
            <person name="Wilson R.K."/>
        </authorList>
    </citation>
    <scope>NUCLEOTIDE SEQUENCE [LARGE SCALE GENOMIC DNA]</scope>
    <source>
        <strain evidence="1">PB4641</strain>
    </source>
</reference>
<dbReference type="GO" id="GO:0038022">
    <property type="term" value="F:G protein-coupled olfactory receptor activity"/>
    <property type="evidence" value="ECO:0007669"/>
    <property type="project" value="TreeGrafter"/>
</dbReference>
<keyword evidence="2" id="KW-1185">Reference proteome</keyword>
<name>E3N8V2_CAERE</name>
<dbReference type="AlphaFoldDB" id="E3N8V2"/>
<dbReference type="OrthoDB" id="5813608at2759"/>